<feature type="transmembrane region" description="Helical" evidence="1">
    <location>
        <begin position="142"/>
        <end position="161"/>
    </location>
</feature>
<keyword evidence="1" id="KW-0472">Membrane</keyword>
<feature type="transmembrane region" description="Helical" evidence="1">
    <location>
        <begin position="111"/>
        <end position="133"/>
    </location>
</feature>
<reference evidence="2 3" key="1">
    <citation type="submission" date="2019-01" db="EMBL/GenBank/DDBJ databases">
        <title>Coherence of Microcystis species and biogeography revealed through population genomics.</title>
        <authorList>
            <person name="Perez-Carrascal O.M."/>
            <person name="Terrat Y."/>
            <person name="Giani A."/>
            <person name="Fortin N."/>
            <person name="Tromas N."/>
            <person name="Shapiro B.J."/>
        </authorList>
    </citation>
    <scope>NUCLEOTIDE SEQUENCE [LARGE SCALE GENOMIC DNA]</scope>
    <source>
        <strain evidence="2">Mv_BB_P_19951000_S68D</strain>
    </source>
</reference>
<feature type="transmembrane region" description="Helical" evidence="1">
    <location>
        <begin position="426"/>
        <end position="442"/>
    </location>
</feature>
<feature type="transmembrane region" description="Helical" evidence="1">
    <location>
        <begin position="270"/>
        <end position="288"/>
    </location>
</feature>
<dbReference type="Proteomes" id="UP000320674">
    <property type="component" value="Unassembled WGS sequence"/>
</dbReference>
<evidence type="ECO:0000313" key="2">
    <source>
        <dbReference type="EMBL" id="TRU80470.1"/>
    </source>
</evidence>
<dbReference type="EMBL" id="SFAZ01000007">
    <property type="protein sequence ID" value="TRU80470.1"/>
    <property type="molecule type" value="Genomic_DNA"/>
</dbReference>
<feature type="transmembrane region" description="Helical" evidence="1">
    <location>
        <begin position="86"/>
        <end position="105"/>
    </location>
</feature>
<comment type="caution">
    <text evidence="2">The sequence shown here is derived from an EMBL/GenBank/DDBJ whole genome shotgun (WGS) entry which is preliminary data.</text>
</comment>
<organism evidence="2 3">
    <name type="scientific">Microcystis viridis Mv_BB_P_19951000_S68D</name>
    <dbReference type="NCBI Taxonomy" id="2486270"/>
    <lineage>
        <taxon>Bacteria</taxon>
        <taxon>Bacillati</taxon>
        <taxon>Cyanobacteriota</taxon>
        <taxon>Cyanophyceae</taxon>
        <taxon>Oscillatoriophycideae</taxon>
        <taxon>Chroococcales</taxon>
        <taxon>Microcystaceae</taxon>
        <taxon>Microcystis</taxon>
    </lineage>
</organism>
<feature type="transmembrane region" description="Helical" evidence="1">
    <location>
        <begin position="401"/>
        <end position="420"/>
    </location>
</feature>
<evidence type="ECO:0000313" key="3">
    <source>
        <dbReference type="Proteomes" id="UP000320674"/>
    </source>
</evidence>
<feature type="transmembrane region" description="Helical" evidence="1">
    <location>
        <begin position="181"/>
        <end position="200"/>
    </location>
</feature>
<name>A0A552IAH2_MICVR</name>
<feature type="transmembrane region" description="Helical" evidence="1">
    <location>
        <begin position="231"/>
        <end position="250"/>
    </location>
</feature>
<protein>
    <recommendedName>
        <fullName evidence="4">O-antigen ligase domain-containing protein</fullName>
    </recommendedName>
</protein>
<keyword evidence="1" id="KW-1133">Transmembrane helix</keyword>
<sequence>MSNFNLQTLSIAPNRQSSKATKIIISAVFYICLSLILIWGFSIDETSAKAANITIIPGMSIAPLILAAATTLYFDKESRKLLLSKTVLLYTFFIVVYTVIGWRIFGNNLEAIIADLSVFRGFYLGLFMFRLIVKSYNPKLQLLAYLVLTTLLIVFAHIQAINNSGISINESIYGQRINTGVETVYLIFLQIPFAIATGIIGRQKLPWAILLWIIIGINFLFVGLIAAKRFVIVSTSILLLSSIIPLLFKLSNGIISKSSSILSVKKLKKILFWTFLSLAIVLTIEFSFDVSSAFLNLSVFKRFEEISQVDRSSELRVEEAIGAIQGLQDFELIVGRGTGSVTFAPNRNNEDTIWCHIGIFTFLLKGGLVLFSFFAYIFYVKFPWLYVKALLKPSTLAPQKRTALLTVLPGVFAWSISILMEGRTTPIFTIALGFGLAAYYHFKKYGLRL</sequence>
<proteinExistence type="predicted"/>
<feature type="transmembrane region" description="Helical" evidence="1">
    <location>
        <begin position="20"/>
        <end position="41"/>
    </location>
</feature>
<feature type="transmembrane region" description="Helical" evidence="1">
    <location>
        <begin position="357"/>
        <end position="380"/>
    </location>
</feature>
<feature type="transmembrane region" description="Helical" evidence="1">
    <location>
        <begin position="207"/>
        <end position="225"/>
    </location>
</feature>
<keyword evidence="1" id="KW-0812">Transmembrane</keyword>
<gene>
    <name evidence="2" type="ORF">EWV77_00275</name>
</gene>
<evidence type="ECO:0000256" key="1">
    <source>
        <dbReference type="SAM" id="Phobius"/>
    </source>
</evidence>
<dbReference type="AlphaFoldDB" id="A0A552IAH2"/>
<feature type="transmembrane region" description="Helical" evidence="1">
    <location>
        <begin position="53"/>
        <end position="74"/>
    </location>
</feature>
<accession>A0A552IAH2</accession>
<evidence type="ECO:0008006" key="4">
    <source>
        <dbReference type="Google" id="ProtNLM"/>
    </source>
</evidence>